<dbReference type="EMBL" id="JASUBT010000009">
    <property type="protein sequence ID" value="MDL4936620.1"/>
    <property type="molecule type" value="Genomic_DNA"/>
</dbReference>
<dbReference type="InterPro" id="IPR027022">
    <property type="entry name" value="ABC_permease_BceB-typ"/>
</dbReference>
<reference evidence="9 12" key="2">
    <citation type="submission" date="2023-06" db="EMBL/GenBank/DDBJ databases">
        <title>Acute promotion of culturable opportunistic pathogens and persistent increase of antibiotic resistance following antibiotic exposure in mouse gut microbiota.</title>
        <authorList>
            <person name="Li L."/>
            <person name="Wang B."/>
            <person name="Sun Y."/>
            <person name="Wang M."/>
            <person name="Xu H."/>
        </authorList>
    </citation>
    <scope>NUCLEOTIDE SEQUENCE [LARGE SCALE GENOMIC DNA]</scope>
    <source>
        <strain evidence="9 12">CRI2_2</strain>
    </source>
</reference>
<feature type="transmembrane region" description="Helical" evidence="6">
    <location>
        <begin position="21"/>
        <end position="39"/>
    </location>
</feature>
<evidence type="ECO:0000313" key="12">
    <source>
        <dbReference type="Proteomes" id="UP001241571"/>
    </source>
</evidence>
<evidence type="ECO:0000313" key="9">
    <source>
        <dbReference type="EMBL" id="MDL4936620.1"/>
    </source>
</evidence>
<comment type="similarity">
    <text evidence="6">Belongs to the ABC-4 integral membrane protein family.</text>
</comment>
<feature type="transmembrane region" description="Helical" evidence="6">
    <location>
        <begin position="531"/>
        <end position="552"/>
    </location>
</feature>
<feature type="transmembrane region" description="Helical" evidence="6">
    <location>
        <begin position="153"/>
        <end position="173"/>
    </location>
</feature>
<keyword evidence="2 6" id="KW-1003">Cell membrane</keyword>
<dbReference type="Proteomes" id="UP000516696">
    <property type="component" value="Chromosome"/>
</dbReference>
<dbReference type="Pfam" id="PF02687">
    <property type="entry name" value="FtsX"/>
    <property type="match status" value="1"/>
</dbReference>
<keyword evidence="4 6" id="KW-1133">Transmembrane helix</keyword>
<feature type="transmembrane region" description="Helical" evidence="6">
    <location>
        <begin position="59"/>
        <end position="79"/>
    </location>
</feature>
<dbReference type="Proteomes" id="UP001241571">
    <property type="component" value="Unassembled WGS sequence"/>
</dbReference>
<evidence type="ECO:0000256" key="1">
    <source>
        <dbReference type="ARBA" id="ARBA00004651"/>
    </source>
</evidence>
<feature type="transmembrane region" description="Helical" evidence="6">
    <location>
        <begin position="198"/>
        <end position="218"/>
    </location>
</feature>
<evidence type="ECO:0000313" key="10">
    <source>
        <dbReference type="EMBL" id="QOG27545.1"/>
    </source>
</evidence>
<reference evidence="10 11" key="1">
    <citation type="submission" date="2020-03" db="EMBL/GenBank/DDBJ databases">
        <title>Characterization of ganglioside-mimicking enterococci.</title>
        <authorList>
            <person name="Patry R.T."/>
            <person name="Nothaft H."/>
            <person name="Bridger R."/>
            <person name="Shajahan A."/>
            <person name="Huynh S."/>
            <person name="Sanchez S."/>
            <person name="Azadi P."/>
            <person name="Cooper K."/>
            <person name="Miller W.G."/>
            <person name="Parker C.T."/>
            <person name="Wells L."/>
            <person name="Szymanski C.M."/>
        </authorList>
    </citation>
    <scope>NUCLEOTIDE SEQUENCE [LARGE SCALE GENOMIC DNA]</scope>
    <source>
        <strain evidence="10 11">EGM181</strain>
    </source>
</reference>
<keyword evidence="5 6" id="KW-0472">Membrane</keyword>
<keyword evidence="7" id="KW-0175">Coiled coil</keyword>
<dbReference type="AlphaFoldDB" id="A0A2K3QTV0"/>
<evidence type="ECO:0000256" key="3">
    <source>
        <dbReference type="ARBA" id="ARBA00022692"/>
    </source>
</evidence>
<protein>
    <submittedName>
        <fullName evidence="9">ABC transporter permease</fullName>
    </submittedName>
</protein>
<gene>
    <name evidence="10" type="ORF">EGM181_09910</name>
    <name evidence="9" type="ORF">QRX88_12905</name>
</gene>
<sequence>MFFQKIAFSNLRKNTKAYTPFLLSMSLLVAVIMMTQIIVNNPGMNKLPSSQSAIFMFRLGNIILMVFAAIFSFYTNNFLIKQRKKEFGLYNVLGLGKREIALVVFWELFYSCLISLAAGLVGGLLFARLGFLILKRILEVGESFVFELSVESIGLVILYFLMVYGCLFLFNMLQVRRTKPIELLQGSKRNEQEPRAKGFLALLGIICLAVGYTISVTIKSPISALALFFVAVILVIIATYLLFISGSIKALQFLRKRSTYYYQTTHFINVSTMLYRMKQNAAGLASICILSTMVLVTVATTASLYFGQKNVVETRFPYDFQIESEANLQQLNQAIDSLENKVTLKNRKQVTATKDLLFTVEGNTLTPSTTFEDNSENLEKAVFLTFVTSTEYQRITGKEGPEKDELLVFPETWTHQALPKELTIDHSQFTLRSLTELPPFTQVENPVQQLVVVVDDTWLSEKLTSWYQEKEFLIYQQPVITTVFDFQVPETSDRETMGKEIRKDLQAADPNARIESKDLFQVQTKTFTGGFFFLGLIFGLIFILAATLIIYYKQVSEGIEDKERFEILQKVGLSHKEVKQVIQQQVLMIFSFPLVAAIIHLAFAFPMIRKLLLLFGLTDRNLLISVTVVSVALFAVIYLLVYLITAKVYYRLVEREQ</sequence>
<name>A0A2K3QTV0_ENTGA</name>
<dbReference type="GO" id="GO:0005886">
    <property type="term" value="C:plasma membrane"/>
    <property type="evidence" value="ECO:0007669"/>
    <property type="project" value="UniProtKB-SubCell"/>
</dbReference>
<accession>A0A2K3QTV0</accession>
<evidence type="ECO:0000256" key="2">
    <source>
        <dbReference type="ARBA" id="ARBA00022475"/>
    </source>
</evidence>
<dbReference type="PIRSF" id="PIRSF018968">
    <property type="entry name" value="ABC_permease_BceB"/>
    <property type="match status" value="1"/>
</dbReference>
<feature type="transmembrane region" description="Helical" evidence="6">
    <location>
        <begin position="281"/>
        <end position="306"/>
    </location>
</feature>
<organism evidence="9 12">
    <name type="scientific">Enterococcus gallinarum</name>
    <dbReference type="NCBI Taxonomy" id="1353"/>
    <lineage>
        <taxon>Bacteria</taxon>
        <taxon>Bacillati</taxon>
        <taxon>Bacillota</taxon>
        <taxon>Bacilli</taxon>
        <taxon>Lactobacillales</taxon>
        <taxon>Enterococcaceae</taxon>
        <taxon>Enterococcus</taxon>
    </lineage>
</organism>
<dbReference type="PANTHER" id="PTHR46795:SF3">
    <property type="entry name" value="ABC TRANSPORTER PERMEASE"/>
    <property type="match status" value="1"/>
</dbReference>
<evidence type="ECO:0000256" key="7">
    <source>
        <dbReference type="SAM" id="Coils"/>
    </source>
</evidence>
<feature type="transmembrane region" description="Helical" evidence="6">
    <location>
        <begin position="100"/>
        <end position="133"/>
    </location>
</feature>
<feature type="transmembrane region" description="Helical" evidence="6">
    <location>
        <begin position="623"/>
        <end position="645"/>
    </location>
</feature>
<comment type="subcellular location">
    <subcellularLocation>
        <location evidence="1 6">Cell membrane</location>
        <topology evidence="1 6">Multi-pass membrane protein</topology>
    </subcellularLocation>
</comment>
<keyword evidence="6" id="KW-0813">Transport</keyword>
<dbReference type="EMBL" id="CP050485">
    <property type="protein sequence ID" value="QOG27545.1"/>
    <property type="molecule type" value="Genomic_DNA"/>
</dbReference>
<feature type="transmembrane region" description="Helical" evidence="6">
    <location>
        <begin position="224"/>
        <end position="248"/>
    </location>
</feature>
<evidence type="ECO:0000259" key="8">
    <source>
        <dbReference type="Pfam" id="PF02687"/>
    </source>
</evidence>
<feature type="coiled-coil region" evidence="7">
    <location>
        <begin position="321"/>
        <end position="348"/>
    </location>
</feature>
<dbReference type="GO" id="GO:0055085">
    <property type="term" value="P:transmembrane transport"/>
    <property type="evidence" value="ECO:0007669"/>
    <property type="project" value="UniProtKB-UniRule"/>
</dbReference>
<dbReference type="InterPro" id="IPR003838">
    <property type="entry name" value="ABC3_permease_C"/>
</dbReference>
<feature type="domain" description="ABC3 transporter permease C-terminal" evidence="8">
    <location>
        <begin position="62"/>
        <end position="180"/>
    </location>
</feature>
<dbReference type="InterPro" id="IPR052536">
    <property type="entry name" value="ABC-4_Integral_Memb_Prot"/>
</dbReference>
<evidence type="ECO:0000256" key="4">
    <source>
        <dbReference type="ARBA" id="ARBA00022989"/>
    </source>
</evidence>
<feature type="transmembrane region" description="Helical" evidence="6">
    <location>
        <begin position="586"/>
        <end position="608"/>
    </location>
</feature>
<evidence type="ECO:0000256" key="6">
    <source>
        <dbReference type="PIRNR" id="PIRNR018968"/>
    </source>
</evidence>
<keyword evidence="3 6" id="KW-0812">Transmembrane</keyword>
<proteinExistence type="inferred from homology"/>
<dbReference type="PANTHER" id="PTHR46795">
    <property type="entry name" value="ABC TRANSPORTER PERMEASE-RELATED-RELATED"/>
    <property type="match status" value="1"/>
</dbReference>
<evidence type="ECO:0000256" key="5">
    <source>
        <dbReference type="ARBA" id="ARBA00023136"/>
    </source>
</evidence>
<evidence type="ECO:0000313" key="11">
    <source>
        <dbReference type="Proteomes" id="UP000516696"/>
    </source>
</evidence>
<dbReference type="RefSeq" id="WP_103300848.1">
    <property type="nucleotide sequence ID" value="NZ_BSYC01000001.1"/>
</dbReference>